<protein>
    <submittedName>
        <fullName evidence="1">Uncharacterized protein</fullName>
    </submittedName>
</protein>
<dbReference type="RefSeq" id="WP_093938215.1">
    <property type="nucleotide sequence ID" value="NZ_NMQT01000134.1"/>
</dbReference>
<sequence>MPRRPGGGESPRDSVEEGLRFLALDEGPDIRKLSRNAVGGVGTIMGLARTPEDWTVDAKAAAVLTIVQELVEKLSNPRWKLAAEAAFRLPAERFTEKTCESLAGRFRVLALRRGEPVSRWEAYRGYWMAAASALAVQLEERLNELTASSNGWGIYRLNEPLSPPRSLPISIDRTDVLYRFEGRRGVEVFTYRWITAHGAVDRYPAIGWYYNQPDAPVEIVPLANCELDGELSDLPQGGRLGNLKFSHWLEPDEQYFFAYRTIFNADQPCRPTILYEVRGLQMSALTVRAQFDPRCLPVGVSWFDVDAQNQGWSTPLWSGASEMVDVAGNGYAAHEFASCELGRKYGLRWTWRPERPGQRKVSS</sequence>
<dbReference type="AlphaFoldDB" id="A0A229RLY8"/>
<evidence type="ECO:0000313" key="1">
    <source>
        <dbReference type="EMBL" id="OXM47660.1"/>
    </source>
</evidence>
<keyword evidence="2" id="KW-1185">Reference proteome</keyword>
<dbReference type="OrthoDB" id="5182549at2"/>
<dbReference type="EMBL" id="NMQT01000134">
    <property type="protein sequence ID" value="OXM47660.1"/>
    <property type="molecule type" value="Genomic_DNA"/>
</dbReference>
<evidence type="ECO:0000313" key="2">
    <source>
        <dbReference type="Proteomes" id="UP000215223"/>
    </source>
</evidence>
<organism evidence="1 2">
    <name type="scientific">Amycolatopsis thailandensis</name>
    <dbReference type="NCBI Taxonomy" id="589330"/>
    <lineage>
        <taxon>Bacteria</taxon>
        <taxon>Bacillati</taxon>
        <taxon>Actinomycetota</taxon>
        <taxon>Actinomycetes</taxon>
        <taxon>Pseudonocardiales</taxon>
        <taxon>Pseudonocardiaceae</taxon>
        <taxon>Amycolatopsis</taxon>
    </lineage>
</organism>
<dbReference type="Proteomes" id="UP000215223">
    <property type="component" value="Unassembled WGS sequence"/>
</dbReference>
<reference evidence="1 2" key="1">
    <citation type="submission" date="2017-07" db="EMBL/GenBank/DDBJ databases">
        <title>Amycolatopsis thailandensis Genome sequencing and assembly.</title>
        <authorList>
            <person name="Kaur N."/>
            <person name="Mayilraj S."/>
        </authorList>
    </citation>
    <scope>NUCLEOTIDE SEQUENCE [LARGE SCALE GENOMIC DNA]</scope>
    <source>
        <strain evidence="1 2">JCM 16380</strain>
    </source>
</reference>
<name>A0A229RLY8_9PSEU</name>
<comment type="caution">
    <text evidence="1">The sequence shown here is derived from an EMBL/GenBank/DDBJ whole genome shotgun (WGS) entry which is preliminary data.</text>
</comment>
<accession>A0A229RLY8</accession>
<gene>
    <name evidence="1" type="ORF">CFP71_34940</name>
</gene>
<proteinExistence type="predicted"/>